<proteinExistence type="predicted"/>
<organism evidence="3">
    <name type="scientific">Laccaria bicolor (strain S238N-H82 / ATCC MYA-4686)</name>
    <name type="common">Bicoloured deceiver</name>
    <name type="synonym">Laccaria laccata var. bicolor</name>
    <dbReference type="NCBI Taxonomy" id="486041"/>
    <lineage>
        <taxon>Eukaryota</taxon>
        <taxon>Fungi</taxon>
        <taxon>Dikarya</taxon>
        <taxon>Basidiomycota</taxon>
        <taxon>Agaricomycotina</taxon>
        <taxon>Agaricomycetes</taxon>
        <taxon>Agaricomycetidae</taxon>
        <taxon>Agaricales</taxon>
        <taxon>Agaricineae</taxon>
        <taxon>Hydnangiaceae</taxon>
        <taxon>Laccaria</taxon>
    </lineage>
</organism>
<dbReference type="HOGENOM" id="CLU_005483_0_0_1"/>
<feature type="region of interest" description="Disordered" evidence="1">
    <location>
        <begin position="973"/>
        <end position="1002"/>
    </location>
</feature>
<dbReference type="OrthoDB" id="3357948at2759"/>
<evidence type="ECO:0000256" key="1">
    <source>
        <dbReference type="SAM" id="MobiDB-lite"/>
    </source>
</evidence>
<evidence type="ECO:0000313" key="2">
    <source>
        <dbReference type="EMBL" id="EDR11853.1"/>
    </source>
</evidence>
<name>B0D0N7_LACBS</name>
<feature type="compositionally biased region" description="Low complexity" evidence="1">
    <location>
        <begin position="177"/>
        <end position="203"/>
    </location>
</feature>
<dbReference type="EMBL" id="DS547095">
    <property type="protein sequence ID" value="EDR11853.1"/>
    <property type="molecule type" value="Genomic_DNA"/>
</dbReference>
<feature type="compositionally biased region" description="Low complexity" evidence="1">
    <location>
        <begin position="87"/>
        <end position="100"/>
    </location>
</feature>
<keyword evidence="3" id="KW-1185">Reference proteome</keyword>
<feature type="compositionally biased region" description="Low complexity" evidence="1">
    <location>
        <begin position="801"/>
        <end position="818"/>
    </location>
</feature>
<feature type="region of interest" description="Disordered" evidence="1">
    <location>
        <begin position="1"/>
        <end position="123"/>
    </location>
</feature>
<feature type="compositionally biased region" description="Basic residues" evidence="1">
    <location>
        <begin position="976"/>
        <end position="985"/>
    </location>
</feature>
<feature type="region of interest" description="Disordered" evidence="1">
    <location>
        <begin position="1062"/>
        <end position="1090"/>
    </location>
</feature>
<feature type="region of interest" description="Disordered" evidence="1">
    <location>
        <begin position="135"/>
        <end position="231"/>
    </location>
</feature>
<protein>
    <submittedName>
        <fullName evidence="2">Predicted protein</fullName>
    </submittedName>
</protein>
<feature type="compositionally biased region" description="Low complexity" evidence="1">
    <location>
        <begin position="846"/>
        <end position="860"/>
    </location>
</feature>
<feature type="compositionally biased region" description="Polar residues" evidence="1">
    <location>
        <begin position="108"/>
        <end position="118"/>
    </location>
</feature>
<feature type="region of interest" description="Disordered" evidence="1">
    <location>
        <begin position="567"/>
        <end position="588"/>
    </location>
</feature>
<dbReference type="GeneID" id="6073482"/>
<dbReference type="KEGG" id="lbc:LACBIDRAFT_313723"/>
<dbReference type="Proteomes" id="UP000001194">
    <property type="component" value="Unassembled WGS sequence"/>
</dbReference>
<feature type="region of interest" description="Disordered" evidence="1">
    <location>
        <begin position="244"/>
        <end position="308"/>
    </location>
</feature>
<accession>B0D0N7</accession>
<feature type="region of interest" description="Disordered" evidence="1">
    <location>
        <begin position="686"/>
        <end position="818"/>
    </location>
</feature>
<feature type="region of interest" description="Disordered" evidence="1">
    <location>
        <begin position="846"/>
        <end position="886"/>
    </location>
</feature>
<gene>
    <name evidence="2" type="ORF">LACBIDRAFT_313723</name>
</gene>
<feature type="compositionally biased region" description="Low complexity" evidence="1">
    <location>
        <begin position="692"/>
        <end position="706"/>
    </location>
</feature>
<dbReference type="AlphaFoldDB" id="B0D0N7"/>
<dbReference type="RefSeq" id="XP_001877750.1">
    <property type="nucleotide sequence ID" value="XM_001877715.1"/>
</dbReference>
<feature type="region of interest" description="Disordered" evidence="1">
    <location>
        <begin position="370"/>
        <end position="416"/>
    </location>
</feature>
<reference evidence="2 3" key="1">
    <citation type="journal article" date="2008" name="Nature">
        <title>The genome of Laccaria bicolor provides insights into mycorrhizal symbiosis.</title>
        <authorList>
            <person name="Martin F."/>
            <person name="Aerts A."/>
            <person name="Ahren D."/>
            <person name="Brun A."/>
            <person name="Danchin E.G.J."/>
            <person name="Duchaussoy F."/>
            <person name="Gibon J."/>
            <person name="Kohler A."/>
            <person name="Lindquist E."/>
            <person name="Pereda V."/>
            <person name="Salamov A."/>
            <person name="Shapiro H.J."/>
            <person name="Wuyts J."/>
            <person name="Blaudez D."/>
            <person name="Buee M."/>
            <person name="Brokstein P."/>
            <person name="Canbaeck B."/>
            <person name="Cohen D."/>
            <person name="Courty P.E."/>
            <person name="Coutinho P.M."/>
            <person name="Delaruelle C."/>
            <person name="Detter J.C."/>
            <person name="Deveau A."/>
            <person name="DiFazio S."/>
            <person name="Duplessis S."/>
            <person name="Fraissinet-Tachet L."/>
            <person name="Lucic E."/>
            <person name="Frey-Klett P."/>
            <person name="Fourrey C."/>
            <person name="Feussner I."/>
            <person name="Gay G."/>
            <person name="Grimwood J."/>
            <person name="Hoegger P.J."/>
            <person name="Jain P."/>
            <person name="Kilaru S."/>
            <person name="Labbe J."/>
            <person name="Lin Y.C."/>
            <person name="Legue V."/>
            <person name="Le Tacon F."/>
            <person name="Marmeisse R."/>
            <person name="Melayah D."/>
            <person name="Montanini B."/>
            <person name="Muratet M."/>
            <person name="Nehls U."/>
            <person name="Niculita-Hirzel H."/>
            <person name="Oudot-Le Secq M.P."/>
            <person name="Peter M."/>
            <person name="Quesneville H."/>
            <person name="Rajashekar B."/>
            <person name="Reich M."/>
            <person name="Rouhier N."/>
            <person name="Schmutz J."/>
            <person name="Yin T."/>
            <person name="Chalot M."/>
            <person name="Henrissat B."/>
            <person name="Kuees U."/>
            <person name="Lucas S."/>
            <person name="Van de Peer Y."/>
            <person name="Podila G.K."/>
            <person name="Polle A."/>
            <person name="Pukkila P.J."/>
            <person name="Richardson P.M."/>
            <person name="Rouze P."/>
            <person name="Sanders I.R."/>
            <person name="Stajich J.E."/>
            <person name="Tunlid A."/>
            <person name="Tuskan G."/>
            <person name="Grigoriev I.V."/>
        </authorList>
    </citation>
    <scope>NUCLEOTIDE SEQUENCE [LARGE SCALE GENOMIC DNA]</scope>
    <source>
        <strain evidence="3">S238N-H82 / ATCC MYA-4686</strain>
    </source>
</reference>
<sequence>MNLFKRKSSRGVPQKQPPSRRPTLLVAAPTVPPPTTITNSALDTPTSYSSLLLDDSNITPSPSSPESQHRKPAIGRKILNDQNANGSRRSTSSRSHASQSNCDLPLFSQPNVVTPTSKDGNDRMYLQNTLNTFTFGAAPPSSFSSRSVDPLTRPRDETDSDELIYKADTTPRPSVVGPQPSCSHSSQSHSAAGGAQPSHSPSSVRARRGRLQTKDTDTASCHTFGQSSASASVSSLSSASGLSSLANSQISPQSNNTPQTSTNELSSDDDIDHRHPLPPNFVPSRRSGAESSTYLSEEDFDDDSDFDQDDQEIYVGSVNEGSDRATYFDHVSPSQESLHDSFRMAYGERRGSLAIATSGMPSSRFHVQGRYREDSTTTLRRPSKSLEYLRSSDMGGPSHPTEEVLAPTSVPQSEGDWRDLRKKSLQRDKDAVLPLVTSPMAAGITPNPTPASANDSAMSGIDTAWNNWAGGITGFDQSEMNDIIAPMPTGRRPSERVLRRESTTSERRLSVVSCNSGDFFHKTLARKWGGEGYKNQQQKWTFQREKADRLRSEDEPRMRVDRERHSISNFFGPRPSTAPTPSAGIFDALDPRDKASGKEKAKEQHWRGMAVDAEEWWFSHTNGRYKVNRKNAQAVEPGKAPQQRLNITHHRTPYTNQRDLSDGPIASIHKHSKAVAFSISRHYRMTSKTTASSLRPPTTSRMPSTPNNVDANRKKSTSMILLGPRRVQEAYTSTTTTRKLESHGLLDESGRTSPRDLERMKRERDNERRAKEKGKKKETEDAKKSRSNKSKKSDRPKQDFSSESSVSSAGGAISSGGSLTLVSGPSRIADSSPAGNIVYSTASTSRSIMTQETTTTSSDRTVSRGRYRRHVGDDEDDDDLFTGIKRPTRTPHQEVYETILHDSSEPPSSQENGFGSLFSWGKQRNASNYKAKSYKPPWAVAPSRHNSEVRKGIVDDLNTSFQDVGLLPALHEIKGTHHSSQKRKREQQNSKNSRRLTSDAAQADIFEDIPTDSLYMLLPLWPGETDAKSAQKYPYTMPTISTDSRQYLLIYYKVPFQTHAEQEQQKVKQTGGKNSKRARNSPTSSHDSVKNRDHVLLTTFHISARVVAYHDLQGSGVRIPDQGLAVQGPLADAYGSMPTSIRDQGLVDWVIGVCHSREAGIEFLPESLEKMGLCRSFPNSPALSTRALRNEEDEEVESDLVMTPIGRAVIEMAWLGGMALTSFGPGI</sequence>
<feature type="compositionally biased region" description="Polar residues" evidence="1">
    <location>
        <begin position="249"/>
        <end position="265"/>
    </location>
</feature>
<feature type="compositionally biased region" description="Basic and acidic residues" evidence="1">
    <location>
        <begin position="791"/>
        <end position="800"/>
    </location>
</feature>
<evidence type="ECO:0000313" key="3">
    <source>
        <dbReference type="Proteomes" id="UP000001194"/>
    </source>
</evidence>
<dbReference type="InParanoid" id="B0D0N7"/>
<feature type="compositionally biased region" description="Acidic residues" evidence="1">
    <location>
        <begin position="296"/>
        <end position="308"/>
    </location>
</feature>
<feature type="compositionally biased region" description="Basic and acidic residues" evidence="1">
    <location>
        <begin position="738"/>
        <end position="784"/>
    </location>
</feature>
<feature type="compositionally biased region" description="Polar residues" evidence="1">
    <location>
        <begin position="37"/>
        <end position="66"/>
    </location>
</feature>